<dbReference type="InterPro" id="IPR011042">
    <property type="entry name" value="6-blade_b-propeller_TolB-like"/>
</dbReference>
<sequence>MKKSYLFFSIIIISVISISCKEKSTEKTALQTSNNAAVSFKVDTIVNGLDVPWSMAFLPDSSMLITEQKGDLVHFKNGIKTMIKNVPEVYFNGQGGLLDIELDPKYTENGWLYLSYSSNIENDNNGGNTTIMRAKLEDSSLVETKVLYKATPNTKRSAHFGSRIEFDREGYLYFSVGDRFDRDVNPQDITKDCGKIYRINSDGTIPTDNPFYNTENAKKAIYSYGHRNPQGMVLHPETGKIWTHEHGPQGGDEINILKAGKNYGWPKASYGINYNDTKFTDDTSLPGMEDPIHYWVPSIAPSGMMFVTSDKYPEWKGNLLVGSLKFQYLNRCVLENDKVIKEEKLLENIGRVRYVRQAPDGFIYVAVQNIGIVRLTPSK</sequence>
<comment type="caution">
    <text evidence="2">The sequence shown here is derived from an EMBL/GenBank/DDBJ whole genome shotgun (WGS) entry which is preliminary data.</text>
</comment>
<dbReference type="OrthoDB" id="9770043at2"/>
<name>A0A3D9RUL5_9FLAO</name>
<feature type="domain" description="Glucose/Sorbosone dehydrogenase" evidence="1">
    <location>
        <begin position="49"/>
        <end position="369"/>
    </location>
</feature>
<dbReference type="PANTHER" id="PTHR19328:SF75">
    <property type="entry name" value="ALDOSE SUGAR DEHYDROGENASE YLII"/>
    <property type="match status" value="1"/>
</dbReference>
<dbReference type="SUPFAM" id="SSF50952">
    <property type="entry name" value="Soluble quinoprotein glucose dehydrogenase"/>
    <property type="match status" value="1"/>
</dbReference>
<dbReference type="Gene3D" id="2.120.10.30">
    <property type="entry name" value="TolB, C-terminal domain"/>
    <property type="match status" value="1"/>
</dbReference>
<protein>
    <submittedName>
        <fullName evidence="2">Glucose/arabinose dehydrogenase</fullName>
    </submittedName>
</protein>
<dbReference type="EMBL" id="QTTQ01000011">
    <property type="protein sequence ID" value="REE80372.1"/>
    <property type="molecule type" value="Genomic_DNA"/>
</dbReference>
<evidence type="ECO:0000259" key="1">
    <source>
        <dbReference type="Pfam" id="PF07995"/>
    </source>
</evidence>
<dbReference type="InterPro" id="IPR011041">
    <property type="entry name" value="Quinoprot_gluc/sorb_DH_b-prop"/>
</dbReference>
<gene>
    <name evidence="2" type="ORF">BX611_2014</name>
</gene>
<dbReference type="AlphaFoldDB" id="A0A3D9RUL5"/>
<dbReference type="InterPro" id="IPR012938">
    <property type="entry name" value="Glc/Sorbosone_DH"/>
</dbReference>
<evidence type="ECO:0000313" key="2">
    <source>
        <dbReference type="EMBL" id="REE80372.1"/>
    </source>
</evidence>
<accession>A0A3D9RUL5</accession>
<dbReference type="Pfam" id="PF07995">
    <property type="entry name" value="GSDH"/>
    <property type="match status" value="1"/>
</dbReference>
<keyword evidence="3" id="KW-1185">Reference proteome</keyword>
<proteinExistence type="predicted"/>
<dbReference type="RefSeq" id="WP_115880759.1">
    <property type="nucleotide sequence ID" value="NZ_QTTQ01000011.1"/>
</dbReference>
<dbReference type="Proteomes" id="UP000256429">
    <property type="component" value="Unassembled WGS sequence"/>
</dbReference>
<reference evidence="2 3" key="1">
    <citation type="submission" date="2018-08" db="EMBL/GenBank/DDBJ databases">
        <title>Genomic Encyclopedia of Type Strains, Phase III (KMG-III): the genomes of soil and plant-associated and newly described type strains.</title>
        <authorList>
            <person name="Whitman W."/>
        </authorList>
    </citation>
    <scope>NUCLEOTIDE SEQUENCE [LARGE SCALE GENOMIC DNA]</scope>
    <source>
        <strain evidence="2 3">325-5</strain>
    </source>
</reference>
<dbReference type="PROSITE" id="PS51257">
    <property type="entry name" value="PROKAR_LIPOPROTEIN"/>
    <property type="match status" value="1"/>
</dbReference>
<evidence type="ECO:0000313" key="3">
    <source>
        <dbReference type="Proteomes" id="UP000256429"/>
    </source>
</evidence>
<dbReference type="PANTHER" id="PTHR19328">
    <property type="entry name" value="HEDGEHOG-INTERACTING PROTEIN"/>
    <property type="match status" value="1"/>
</dbReference>
<organism evidence="2 3">
    <name type="scientific">Lutibacter oceani</name>
    <dbReference type="NCBI Taxonomy" id="1853311"/>
    <lineage>
        <taxon>Bacteria</taxon>
        <taxon>Pseudomonadati</taxon>
        <taxon>Bacteroidota</taxon>
        <taxon>Flavobacteriia</taxon>
        <taxon>Flavobacteriales</taxon>
        <taxon>Flavobacteriaceae</taxon>
        <taxon>Lutibacter</taxon>
    </lineage>
</organism>